<dbReference type="InterPro" id="IPR001680">
    <property type="entry name" value="WD40_rpt"/>
</dbReference>
<dbReference type="InterPro" id="IPR015943">
    <property type="entry name" value="WD40/YVTN_repeat-like_dom_sf"/>
</dbReference>
<dbReference type="GO" id="GO:0005737">
    <property type="term" value="C:cytoplasm"/>
    <property type="evidence" value="ECO:0007669"/>
    <property type="project" value="UniProtKB-SubCell"/>
</dbReference>
<dbReference type="InterPro" id="IPR036322">
    <property type="entry name" value="WD40_repeat_dom_sf"/>
</dbReference>
<dbReference type="GO" id="GO:0043130">
    <property type="term" value="F:ubiquitin binding"/>
    <property type="evidence" value="ECO:0007669"/>
    <property type="project" value="TreeGrafter"/>
</dbReference>
<dbReference type="SUPFAM" id="SSF50978">
    <property type="entry name" value="WD40 repeat-like"/>
    <property type="match status" value="1"/>
</dbReference>
<sequence>MAEFKLSASLLGHEDDVRGVLYPTSKVIVSASRDKTTRLWNRDSEEHSTHETRIVSFSGHWLNAVAYLPPNKEYPKGLLFSGGKDLIIEVRNPTSTPEENAEALLLGHSNAICSLDLDPAGKFVVSGAWDNQARIWSVERWECESILDEHEGSVWAVLAYDSETIVTGCADQKIRVYHSSGKCLKSFQASNSPVRALCRLSYLHPSGGKFASADNEGVIRFWSLSGEQMGEAHGHESFVYSLASLPTGEIVSSGEDRTLRVWKGTQCIQTITHPAVSVWSVAVCADNGDIVSGASDNIVRVFTRSEERIASNEVIKSFEDSVKSSSIPMQDIQKEKLPGLDFLKLKSGTKDGQVQMIRENNGSVTAHTWSEATLSWNFVGTVVDSVGSNGQKEVYNDKEYDFVFDVDMEDGKPPLKLPYNLSENPFEVAADFIKRHEAPVTYLDQVANFIIQNTKPATIGQAPESISTQGQWGSEDRYRPGETESMTSAAGNIVCQKILPQKDYLNITVARIPAIKNKIEQLNNTFVIANQKDVSLSATDLSVLACTCENLKMSSSSKISDSEIELILKISTRWPYQDRLPGLDLLRLLAVVPAVVNYKYSKGVNFIDILLLGSAEEIPPAENHAMMAIRAIANLFSSVEGRSLARKEFKKTHDLMTSSTSSTTNRNLLVAVTTVYINYSVYLINEKDSNQIDLSIKVTDLLINILKKQIDSEVIYRALVALGTLVSINEDIRCAVNDKYGIEVLVKNSMSKASDPRIRKVCQEILDLLKGKI</sequence>
<dbReference type="PROSITE" id="PS50082">
    <property type="entry name" value="WD_REPEATS_2"/>
    <property type="match status" value="3"/>
</dbReference>
<dbReference type="InterPro" id="IPR038122">
    <property type="entry name" value="PFU_sf"/>
</dbReference>
<feature type="repeat" description="WD" evidence="5">
    <location>
        <begin position="10"/>
        <end position="50"/>
    </location>
</feature>
<evidence type="ECO:0000313" key="9">
    <source>
        <dbReference type="EMBL" id="RKF76221.1"/>
    </source>
</evidence>
<feature type="repeat" description="WD" evidence="5">
    <location>
        <begin position="232"/>
        <end position="263"/>
    </location>
</feature>
<evidence type="ECO:0000259" key="8">
    <source>
        <dbReference type="PROSITE" id="PS51396"/>
    </source>
</evidence>
<evidence type="ECO:0000256" key="3">
    <source>
        <dbReference type="ARBA" id="ARBA00022574"/>
    </source>
</evidence>
<dbReference type="GO" id="GO:0005634">
    <property type="term" value="C:nucleus"/>
    <property type="evidence" value="ECO:0007669"/>
    <property type="project" value="TreeGrafter"/>
</dbReference>
<accession>A0A420INV5</accession>
<evidence type="ECO:0000256" key="6">
    <source>
        <dbReference type="SAM" id="MobiDB-lite"/>
    </source>
</evidence>
<dbReference type="InterPro" id="IPR011989">
    <property type="entry name" value="ARM-like"/>
</dbReference>
<name>A0A420INV5_9PEZI</name>
<dbReference type="InterPro" id="IPR013535">
    <property type="entry name" value="PUL_dom"/>
</dbReference>
<keyword evidence="3 5" id="KW-0853">WD repeat</keyword>
<dbReference type="InterPro" id="IPR015155">
    <property type="entry name" value="PFU"/>
</dbReference>
<dbReference type="Pfam" id="PF09070">
    <property type="entry name" value="PFU"/>
    <property type="match status" value="1"/>
</dbReference>
<dbReference type="EMBL" id="MCBS01022899">
    <property type="protein sequence ID" value="RKF76221.1"/>
    <property type="molecule type" value="Genomic_DNA"/>
</dbReference>
<dbReference type="InterPro" id="IPR016024">
    <property type="entry name" value="ARM-type_fold"/>
</dbReference>
<dbReference type="SMART" id="SM00320">
    <property type="entry name" value="WD40"/>
    <property type="match status" value="7"/>
</dbReference>
<dbReference type="Gene3D" id="2.130.10.10">
    <property type="entry name" value="YVTN repeat-like/Quinoprotein amine dehydrogenase"/>
    <property type="match status" value="1"/>
</dbReference>
<dbReference type="FunFam" id="2.130.10.10:FF:000236">
    <property type="entry name" value="Polyubiquitin binding protein (Doa1/Ufd3)"/>
    <property type="match status" value="1"/>
</dbReference>
<evidence type="ECO:0000256" key="1">
    <source>
        <dbReference type="ARBA" id="ARBA00004496"/>
    </source>
</evidence>
<dbReference type="PROSITE" id="PS51394">
    <property type="entry name" value="PFU"/>
    <property type="match status" value="1"/>
</dbReference>
<keyword evidence="2" id="KW-0963">Cytoplasm</keyword>
<dbReference type="Gene3D" id="3.10.20.870">
    <property type="entry name" value="PFU (PLAA family ubiquitin binding), C-terminal domain"/>
    <property type="match status" value="1"/>
</dbReference>
<dbReference type="CDD" id="cd00200">
    <property type="entry name" value="WD40"/>
    <property type="match status" value="1"/>
</dbReference>
<feature type="repeat" description="WD" evidence="5">
    <location>
        <begin position="105"/>
        <end position="139"/>
    </location>
</feature>
<reference evidence="9 10" key="1">
    <citation type="journal article" date="2018" name="BMC Genomics">
        <title>Comparative genome analyses reveal sequence features reflecting distinct modes of host-adaptation between dicot and monocot powdery mildew.</title>
        <authorList>
            <person name="Wu Y."/>
            <person name="Ma X."/>
            <person name="Pan Z."/>
            <person name="Kale S.D."/>
            <person name="Song Y."/>
            <person name="King H."/>
            <person name="Zhang Q."/>
            <person name="Presley C."/>
            <person name="Deng X."/>
            <person name="Wei C.I."/>
            <person name="Xiao S."/>
        </authorList>
    </citation>
    <scope>NUCLEOTIDE SEQUENCE [LARGE SCALE GENOMIC DNA]</scope>
    <source>
        <strain evidence="9">UMSG1</strain>
    </source>
</reference>
<dbReference type="PROSITE" id="PS51396">
    <property type="entry name" value="PUL"/>
    <property type="match status" value="1"/>
</dbReference>
<feature type="domain" description="PFU" evidence="7">
    <location>
        <begin position="368"/>
        <end position="464"/>
    </location>
</feature>
<dbReference type="GO" id="GO:0010992">
    <property type="term" value="P:ubiquitin recycling"/>
    <property type="evidence" value="ECO:0007669"/>
    <property type="project" value="TreeGrafter"/>
</dbReference>
<comment type="subcellular location">
    <subcellularLocation>
        <location evidence="1">Cytoplasm</location>
    </subcellularLocation>
</comment>
<evidence type="ECO:0000256" key="5">
    <source>
        <dbReference type="PROSITE-ProRule" id="PRU00221"/>
    </source>
</evidence>
<protein>
    <submittedName>
        <fullName evidence="9">Ubiquitin homeostasis protein lub1</fullName>
    </submittedName>
</protein>
<dbReference type="Proteomes" id="UP000285326">
    <property type="component" value="Unassembled WGS sequence"/>
</dbReference>
<proteinExistence type="predicted"/>
<keyword evidence="4" id="KW-0677">Repeat</keyword>
<gene>
    <name evidence="9" type="ORF">GcM1_229104</name>
</gene>
<dbReference type="AlphaFoldDB" id="A0A420INV5"/>
<dbReference type="Pfam" id="PF00400">
    <property type="entry name" value="WD40"/>
    <property type="match status" value="6"/>
</dbReference>
<evidence type="ECO:0000259" key="7">
    <source>
        <dbReference type="PROSITE" id="PS51394"/>
    </source>
</evidence>
<feature type="region of interest" description="Disordered" evidence="6">
    <location>
        <begin position="460"/>
        <end position="485"/>
    </location>
</feature>
<evidence type="ECO:0000256" key="4">
    <source>
        <dbReference type="ARBA" id="ARBA00022737"/>
    </source>
</evidence>
<evidence type="ECO:0000256" key="2">
    <source>
        <dbReference type="ARBA" id="ARBA00022490"/>
    </source>
</evidence>
<dbReference type="PANTHER" id="PTHR19849">
    <property type="entry name" value="PHOSPHOLIPASE A-2-ACTIVATING PROTEIN"/>
    <property type="match status" value="1"/>
</dbReference>
<organism evidence="9 10">
    <name type="scientific">Golovinomyces cichoracearum</name>
    <dbReference type="NCBI Taxonomy" id="62708"/>
    <lineage>
        <taxon>Eukaryota</taxon>
        <taxon>Fungi</taxon>
        <taxon>Dikarya</taxon>
        <taxon>Ascomycota</taxon>
        <taxon>Pezizomycotina</taxon>
        <taxon>Leotiomycetes</taxon>
        <taxon>Erysiphales</taxon>
        <taxon>Erysiphaceae</taxon>
        <taxon>Golovinomyces</taxon>
    </lineage>
</organism>
<dbReference type="Pfam" id="PF08324">
    <property type="entry name" value="PUL"/>
    <property type="match status" value="1"/>
</dbReference>
<evidence type="ECO:0000313" key="10">
    <source>
        <dbReference type="Proteomes" id="UP000285326"/>
    </source>
</evidence>
<dbReference type="SUPFAM" id="SSF48371">
    <property type="entry name" value="ARM repeat"/>
    <property type="match status" value="1"/>
</dbReference>
<dbReference type="PROSITE" id="PS50294">
    <property type="entry name" value="WD_REPEATS_REGION"/>
    <property type="match status" value="2"/>
</dbReference>
<dbReference type="PANTHER" id="PTHR19849:SF0">
    <property type="entry name" value="PHOSPHOLIPASE A-2-ACTIVATING PROTEIN"/>
    <property type="match status" value="1"/>
</dbReference>
<comment type="caution">
    <text evidence="9">The sequence shown here is derived from an EMBL/GenBank/DDBJ whole genome shotgun (WGS) entry which is preliminary data.</text>
</comment>
<feature type="domain" description="PUL" evidence="8">
    <location>
        <begin position="497"/>
        <end position="768"/>
    </location>
</feature>
<dbReference type="Gene3D" id="1.25.10.10">
    <property type="entry name" value="Leucine-rich Repeat Variant"/>
    <property type="match status" value="1"/>
</dbReference>
<dbReference type="GO" id="GO:0043161">
    <property type="term" value="P:proteasome-mediated ubiquitin-dependent protein catabolic process"/>
    <property type="evidence" value="ECO:0007669"/>
    <property type="project" value="TreeGrafter"/>
</dbReference>